<feature type="transmembrane region" description="Helical" evidence="7">
    <location>
        <begin position="191"/>
        <end position="213"/>
    </location>
</feature>
<dbReference type="Proteomes" id="UP000070810">
    <property type="component" value="Unassembled WGS sequence"/>
</dbReference>
<dbReference type="GO" id="GO:0051992">
    <property type="term" value="F:UDP-N-acetylmuramoyl-L-alanyl-D-glutamyl-meso-2,6-diaminopimelyl-D-alanyl-D-alanine:undecaprenyl-phosphate transferase activity"/>
    <property type="evidence" value="ECO:0007669"/>
    <property type="project" value="RHEA"/>
</dbReference>
<dbReference type="InterPro" id="IPR018480">
    <property type="entry name" value="PNAcMuramoyl-5peptid_Trfase_CS"/>
</dbReference>
<dbReference type="GO" id="GO:0051301">
    <property type="term" value="P:cell division"/>
    <property type="evidence" value="ECO:0007669"/>
    <property type="project" value="UniProtKB-KW"/>
</dbReference>
<dbReference type="PROSITE" id="PS01348">
    <property type="entry name" value="MRAY_2"/>
    <property type="match status" value="1"/>
</dbReference>
<proteinExistence type="inferred from homology"/>
<keyword evidence="5 7" id="KW-1133">Transmembrane helix</keyword>
<organism evidence="10 11">
    <name type="scientific">Leucobacter chromiiresistens</name>
    <dbReference type="NCBI Taxonomy" id="1079994"/>
    <lineage>
        <taxon>Bacteria</taxon>
        <taxon>Bacillati</taxon>
        <taxon>Actinomycetota</taxon>
        <taxon>Actinomycetes</taxon>
        <taxon>Micrococcales</taxon>
        <taxon>Microbacteriaceae</taxon>
        <taxon>Leucobacter</taxon>
    </lineage>
</organism>
<keyword evidence="3 7" id="KW-0808">Transferase</keyword>
<sequence length="362" mass="38531">MIALLIAGGFSLLYSLLLTPLFVRGFNRLRWGQPIRVDGPKEHEVKRGTPTMGGLIFLSGSVIAYFVGKLVMGEQPSPSALLVILMAVGAGLVGFIDDFMKTRQQASAGLGGWAKIVGQVVIAVSFAVLGIQFANDAGITPVSTHISVFRDLPFDFMTFGPIIGVGLVIIWVMVIVTATTNAVNVTDGLDGLAAGAAIFAFGAYLIIGFWQAAQSCASTASEPGCYEVRDPMDLAVIAAAFLGGVGGFLWWNTNPAHVFMGDTGSMGIGGAIAALAIVSRTEVLLILIGGLFIIETGSVILQRLYFKVTHGKRIFLMSPIHHHFELKGWAEVTVVVRFWIIAALFVIAGVGAFYGEWLLQQP</sequence>
<dbReference type="OrthoDB" id="9805475at2"/>
<comment type="function">
    <text evidence="7">Catalyzes the initial step of the lipid cycle reactions in the biosynthesis of the cell wall peptidoglycan: transfers peptidoglycan precursor phospho-MurNAc-pentapeptide from UDP-MurNAc-pentapeptide onto the lipid carrier undecaprenyl phosphate, yielding undecaprenyl-pyrophosphoryl-MurNAc-pentapeptide, known as lipid I.</text>
</comment>
<dbReference type="GO" id="GO:0009252">
    <property type="term" value="P:peptidoglycan biosynthetic process"/>
    <property type="evidence" value="ECO:0007669"/>
    <property type="project" value="UniProtKB-UniRule"/>
</dbReference>
<dbReference type="PROSITE" id="PS01347">
    <property type="entry name" value="MRAY_1"/>
    <property type="match status" value="1"/>
</dbReference>
<keyword evidence="7" id="KW-0961">Cell wall biogenesis/degradation</keyword>
<feature type="transmembrane region" description="Helical" evidence="7">
    <location>
        <begin position="79"/>
        <end position="96"/>
    </location>
</feature>
<accession>A0A147EQW6</accession>
<keyword evidence="7" id="KW-0573">Peptidoglycan synthesis</keyword>
<comment type="pathway">
    <text evidence="7">Cell wall biogenesis; peptidoglycan biosynthesis.</text>
</comment>
<dbReference type="NCBIfam" id="TIGR00445">
    <property type="entry name" value="mraY"/>
    <property type="match status" value="1"/>
</dbReference>
<evidence type="ECO:0000256" key="1">
    <source>
        <dbReference type="ARBA" id="ARBA00004141"/>
    </source>
</evidence>
<dbReference type="Pfam" id="PF10555">
    <property type="entry name" value="MraY_sig1"/>
    <property type="match status" value="1"/>
</dbReference>
<name>A0A147EQW6_9MICO</name>
<evidence type="ECO:0000256" key="7">
    <source>
        <dbReference type="HAMAP-Rule" id="MF_00038"/>
    </source>
</evidence>
<evidence type="ECO:0000256" key="6">
    <source>
        <dbReference type="ARBA" id="ARBA00023136"/>
    </source>
</evidence>
<dbReference type="EMBL" id="LDRK01000018">
    <property type="protein sequence ID" value="KTR86628.1"/>
    <property type="molecule type" value="Genomic_DNA"/>
</dbReference>
<dbReference type="PATRIC" id="fig|1079994.3.peg.907"/>
<dbReference type="HAMAP" id="MF_00038">
    <property type="entry name" value="MraY"/>
    <property type="match status" value="1"/>
</dbReference>
<comment type="similarity">
    <text evidence="2 7">Belongs to the glycosyltransferase 4 family. MraY subfamily.</text>
</comment>
<evidence type="ECO:0000256" key="4">
    <source>
        <dbReference type="ARBA" id="ARBA00022692"/>
    </source>
</evidence>
<feature type="binding site" evidence="9">
    <location>
        <position position="262"/>
    </location>
    <ligand>
        <name>Mg(2+)</name>
        <dbReference type="ChEBI" id="CHEBI:18420"/>
    </ligand>
</feature>
<dbReference type="GO" id="GO:0005886">
    <property type="term" value="C:plasma membrane"/>
    <property type="evidence" value="ECO:0007669"/>
    <property type="project" value="UniProtKB-SubCell"/>
</dbReference>
<keyword evidence="6 7" id="KW-0472">Membrane</keyword>
<evidence type="ECO:0000256" key="5">
    <source>
        <dbReference type="ARBA" id="ARBA00022989"/>
    </source>
</evidence>
<comment type="subcellular location">
    <subcellularLocation>
        <location evidence="7">Cell membrane</location>
        <topology evidence="7">Multi-pass membrane protein</topology>
    </subcellularLocation>
    <subcellularLocation>
        <location evidence="1">Membrane</location>
        <topology evidence="1">Multi-pass membrane protein</topology>
    </subcellularLocation>
</comment>
<dbReference type="PANTHER" id="PTHR22926">
    <property type="entry name" value="PHOSPHO-N-ACETYLMURAMOYL-PENTAPEPTIDE-TRANSFERASE"/>
    <property type="match status" value="1"/>
</dbReference>
<dbReference type="GO" id="GO:0008963">
    <property type="term" value="F:phospho-N-acetylmuramoyl-pentapeptide-transferase activity"/>
    <property type="evidence" value="ECO:0007669"/>
    <property type="project" value="UniProtKB-UniRule"/>
</dbReference>
<feature type="transmembrane region" description="Helical" evidence="7">
    <location>
        <begin position="49"/>
        <end position="67"/>
    </location>
</feature>
<feature type="transmembrane region" description="Helical" evidence="7">
    <location>
        <begin position="116"/>
        <end position="135"/>
    </location>
</feature>
<dbReference type="EC" id="2.7.8.13" evidence="7 8"/>
<feature type="transmembrane region" description="Helical" evidence="7">
    <location>
        <begin position="156"/>
        <end position="179"/>
    </location>
</feature>
<feature type="transmembrane region" description="Helical" evidence="7">
    <location>
        <begin position="234"/>
        <end position="251"/>
    </location>
</feature>
<reference evidence="10 11" key="1">
    <citation type="journal article" date="2016" name="Front. Microbiol.">
        <title>Genomic Resource of Rice Seed Associated Bacteria.</title>
        <authorList>
            <person name="Midha S."/>
            <person name="Bansal K."/>
            <person name="Sharma S."/>
            <person name="Kumar N."/>
            <person name="Patil P.P."/>
            <person name="Chaudhry V."/>
            <person name="Patil P.B."/>
        </authorList>
    </citation>
    <scope>NUCLEOTIDE SEQUENCE [LARGE SCALE GENOMIC DNA]</scope>
    <source>
        <strain evidence="10 11">NS354</strain>
    </source>
</reference>
<dbReference type="PANTHER" id="PTHR22926:SF5">
    <property type="entry name" value="PHOSPHO-N-ACETYLMURAMOYL-PENTAPEPTIDE-TRANSFERASE HOMOLOG"/>
    <property type="match status" value="1"/>
</dbReference>
<evidence type="ECO:0000256" key="9">
    <source>
        <dbReference type="PIRSR" id="PIRSR600715-1"/>
    </source>
</evidence>
<evidence type="ECO:0000313" key="11">
    <source>
        <dbReference type="Proteomes" id="UP000070810"/>
    </source>
</evidence>
<keyword evidence="7" id="KW-0133">Cell shape</keyword>
<dbReference type="UniPathway" id="UPA00219"/>
<feature type="binding site" evidence="9">
    <location>
        <position position="184"/>
    </location>
    <ligand>
        <name>Mg(2+)</name>
        <dbReference type="ChEBI" id="CHEBI:18420"/>
    </ligand>
</feature>
<dbReference type="InterPro" id="IPR003524">
    <property type="entry name" value="PNAcMuramoyl-5peptid_Trfase"/>
</dbReference>
<keyword evidence="7 9" id="KW-0460">Magnesium</keyword>
<dbReference type="RefSeq" id="WP_058593364.1">
    <property type="nucleotide sequence ID" value="NZ_LDRK01000018.1"/>
</dbReference>
<gene>
    <name evidence="7" type="primary">mraY</name>
    <name evidence="10" type="ORF">NS354_04355</name>
</gene>
<keyword evidence="7" id="KW-0131">Cell cycle</keyword>
<evidence type="ECO:0000256" key="3">
    <source>
        <dbReference type="ARBA" id="ARBA00022679"/>
    </source>
</evidence>
<comment type="caution">
    <text evidence="10">The sequence shown here is derived from an EMBL/GenBank/DDBJ whole genome shotgun (WGS) entry which is preliminary data.</text>
</comment>
<dbReference type="GO" id="GO:0046872">
    <property type="term" value="F:metal ion binding"/>
    <property type="evidence" value="ECO:0007669"/>
    <property type="project" value="UniProtKB-KW"/>
</dbReference>
<keyword evidence="7" id="KW-0132">Cell division</keyword>
<dbReference type="InterPro" id="IPR000715">
    <property type="entry name" value="Glycosyl_transferase_4"/>
</dbReference>
<dbReference type="AlphaFoldDB" id="A0A147EQW6"/>
<evidence type="ECO:0000313" key="10">
    <source>
        <dbReference type="EMBL" id="KTR86628.1"/>
    </source>
</evidence>
<feature type="transmembrane region" description="Helical" evidence="7">
    <location>
        <begin position="338"/>
        <end position="359"/>
    </location>
</feature>
<comment type="catalytic activity">
    <reaction evidence="7">
        <text>UDP-N-acetyl-alpha-D-muramoyl-L-alanyl-gamma-D-glutamyl-meso-2,6-diaminopimeloyl-D-alanyl-D-alanine + di-trans,octa-cis-undecaprenyl phosphate = di-trans,octa-cis-undecaprenyl diphospho-N-acetyl-alpha-D-muramoyl-L-alanyl-D-glutamyl-meso-2,6-diaminopimeloyl-D-alanyl-D-alanine + UMP</text>
        <dbReference type="Rhea" id="RHEA:28386"/>
        <dbReference type="ChEBI" id="CHEBI:57865"/>
        <dbReference type="ChEBI" id="CHEBI:60392"/>
        <dbReference type="ChEBI" id="CHEBI:61386"/>
        <dbReference type="ChEBI" id="CHEBI:61387"/>
        <dbReference type="EC" id="2.7.8.13"/>
    </reaction>
</comment>
<feature type="transmembrane region" description="Helical" evidence="7">
    <location>
        <begin position="284"/>
        <end position="306"/>
    </location>
</feature>
<keyword evidence="11" id="KW-1185">Reference proteome</keyword>
<dbReference type="GO" id="GO:0071555">
    <property type="term" value="P:cell wall organization"/>
    <property type="evidence" value="ECO:0007669"/>
    <property type="project" value="UniProtKB-KW"/>
</dbReference>
<dbReference type="GO" id="GO:0008360">
    <property type="term" value="P:regulation of cell shape"/>
    <property type="evidence" value="ECO:0007669"/>
    <property type="project" value="UniProtKB-KW"/>
</dbReference>
<dbReference type="Pfam" id="PF00953">
    <property type="entry name" value="Glycos_transf_4"/>
    <property type="match status" value="1"/>
</dbReference>
<evidence type="ECO:0000256" key="8">
    <source>
        <dbReference type="NCBIfam" id="TIGR00445"/>
    </source>
</evidence>
<feature type="transmembrane region" description="Helical" evidence="7">
    <location>
        <begin position="257"/>
        <end position="277"/>
    </location>
</feature>
<comment type="cofactor">
    <cofactor evidence="7 9">
        <name>Mg(2+)</name>
        <dbReference type="ChEBI" id="CHEBI:18420"/>
    </cofactor>
</comment>
<evidence type="ECO:0000256" key="2">
    <source>
        <dbReference type="ARBA" id="ARBA00005583"/>
    </source>
</evidence>
<keyword evidence="7 9" id="KW-0479">Metal-binding</keyword>
<keyword evidence="4 7" id="KW-0812">Transmembrane</keyword>
<keyword evidence="7" id="KW-1003">Cell membrane</keyword>
<protein>
    <recommendedName>
        <fullName evidence="7 8">Phospho-N-acetylmuramoyl-pentapeptide-transferase</fullName>
        <ecNumber evidence="7 8">2.7.8.13</ecNumber>
    </recommendedName>
    <alternativeName>
        <fullName evidence="7">UDP-MurNAc-pentapeptide phosphotransferase</fullName>
    </alternativeName>
</protein>
<dbReference type="CDD" id="cd06852">
    <property type="entry name" value="GT_MraY"/>
    <property type="match status" value="1"/>
</dbReference>